<dbReference type="EMBL" id="CP060719">
    <property type="protein sequence ID" value="QNN68760.1"/>
    <property type="molecule type" value="Genomic_DNA"/>
</dbReference>
<dbReference type="Proteomes" id="UP000515804">
    <property type="component" value="Chromosome"/>
</dbReference>
<proteinExistence type="predicted"/>
<sequence>MLISRYFNLSRNQATLDFLDTHIDRDIPVFVDPAALRSLQTDWGQHCVWLLQNYFEEVLDAIRKGNDGRAKQLLACLNERNEFHIGFSKKKPRGRGLGEVSAEDIWESLSKSNAATTGALHDLEDTILFVDGIGPDKLSDAVCNIIRGPLIQYTHQACNYYSVPLTAGINSGPIWNSRDKKWESSFIQLPMTKHGPLILIPKVIVRAKQSYGHEEYYRHYLMPVLQQHHKDINSSLVHVLKSKKNEGVKKVHKTELYDLYGANKLASAKLTSQHPQALTNYREAKNATPSRPLDHSAFAEIENVPTPDFSSLLKDVTSLKPGQKDATAYEHAIEKLLSALLYPALSFPVKQDKIHDGRKRIDITYVNDAKDGFFSWVARNHPASHVFIECKNYGKEIGNPEVDQLAGRFSPSRGKLGILVVRSIEDRVHLLKRCKDTAIDQRGFILVLDDTDLVELINQRHALMYGYGETSLYQQFKLLIS</sequence>
<name>A0A7G9SLN5_9GAMM</name>
<protein>
    <submittedName>
        <fullName evidence="1">Restriction endonuclease</fullName>
    </submittedName>
</protein>
<evidence type="ECO:0000313" key="1">
    <source>
        <dbReference type="EMBL" id="QNN68760.1"/>
    </source>
</evidence>
<dbReference type="GO" id="GO:0004519">
    <property type="term" value="F:endonuclease activity"/>
    <property type="evidence" value="ECO:0007669"/>
    <property type="project" value="UniProtKB-KW"/>
</dbReference>
<keyword evidence="1" id="KW-0255">Endonuclease</keyword>
<dbReference type="KEGG" id="tcn:H9L16_08355"/>
<dbReference type="RefSeq" id="WP_187551284.1">
    <property type="nucleotide sequence ID" value="NZ_BMZL01000002.1"/>
</dbReference>
<keyword evidence="2" id="KW-1185">Reference proteome</keyword>
<accession>A0A7G9SLN5</accession>
<gene>
    <name evidence="1" type="ORF">H9L16_08355</name>
</gene>
<keyword evidence="1" id="KW-0540">Nuclease</keyword>
<keyword evidence="1" id="KW-0378">Hydrolase</keyword>
<evidence type="ECO:0000313" key="2">
    <source>
        <dbReference type="Proteomes" id="UP000515804"/>
    </source>
</evidence>
<dbReference type="AlphaFoldDB" id="A0A7G9SLN5"/>
<reference evidence="1 2" key="1">
    <citation type="submission" date="2020-08" db="EMBL/GenBank/DDBJ databases">
        <title>Genome sequence of Thermomonas carbonis KCTC 42013T.</title>
        <authorList>
            <person name="Hyun D.-W."/>
            <person name="Bae J.-W."/>
        </authorList>
    </citation>
    <scope>NUCLEOTIDE SEQUENCE [LARGE SCALE GENOMIC DNA]</scope>
    <source>
        <strain evidence="1 2">KCTC 42013</strain>
    </source>
</reference>
<organism evidence="1 2">
    <name type="scientific">Thermomonas carbonis</name>
    <dbReference type="NCBI Taxonomy" id="1463158"/>
    <lineage>
        <taxon>Bacteria</taxon>
        <taxon>Pseudomonadati</taxon>
        <taxon>Pseudomonadota</taxon>
        <taxon>Gammaproteobacteria</taxon>
        <taxon>Lysobacterales</taxon>
        <taxon>Lysobacteraceae</taxon>
        <taxon>Thermomonas</taxon>
    </lineage>
</organism>